<keyword evidence="3" id="KW-1185">Reference proteome</keyword>
<proteinExistence type="predicted"/>
<dbReference type="Proteomes" id="UP001231518">
    <property type="component" value="Chromosome 3"/>
</dbReference>
<dbReference type="AlphaFoldDB" id="A0AAD7YL82"/>
<name>A0AAD7YL82_MYTSE</name>
<keyword evidence="1" id="KW-0472">Membrane</keyword>
<accession>A0AAD7YL82</accession>
<evidence type="ECO:0000313" key="2">
    <source>
        <dbReference type="EMBL" id="KAJ8720161.1"/>
    </source>
</evidence>
<evidence type="ECO:0000256" key="1">
    <source>
        <dbReference type="SAM" id="Phobius"/>
    </source>
</evidence>
<evidence type="ECO:0000313" key="3">
    <source>
        <dbReference type="Proteomes" id="UP001231518"/>
    </source>
</evidence>
<reference evidence="2" key="1">
    <citation type="submission" date="2023-03" db="EMBL/GenBank/DDBJ databases">
        <title>Chromosome-level genomes of two armyworms, Mythimna separata and Mythimna loreyi, provide insights into the biosynthesis and reception of sex pheromones.</title>
        <authorList>
            <person name="Zhao H."/>
        </authorList>
    </citation>
    <scope>NUCLEOTIDE SEQUENCE</scope>
    <source>
        <strain evidence="2">BeijingLab</strain>
        <tissue evidence="2">Pupa</tissue>
    </source>
</reference>
<dbReference type="EMBL" id="JARGEI010000014">
    <property type="protein sequence ID" value="KAJ8720161.1"/>
    <property type="molecule type" value="Genomic_DNA"/>
</dbReference>
<keyword evidence="1" id="KW-0812">Transmembrane</keyword>
<protein>
    <submittedName>
        <fullName evidence="2">Uncharacterized protein</fullName>
    </submittedName>
</protein>
<comment type="caution">
    <text evidence="2">The sequence shown here is derived from an EMBL/GenBank/DDBJ whole genome shotgun (WGS) entry which is preliminary data.</text>
</comment>
<keyword evidence="1" id="KW-1133">Transmembrane helix</keyword>
<sequence>MPTITFVTEIPDSALSSSSNGRGLLYHDQPGYAVNDYDEGPHYSHGHDYHLYDHHPDVHGPPNFEHDEHHSFPHSGHHDFHDPHGHRDYLPSHGSHYPGHKGHHSDHGTFNKHYKHALAAKTVLWPIAGLALLGAAAALVSNPVLLQLGVVSGKRRRRDTEEVTGPDFPLDTFSKYEDKIKDQSDGNKMVQLKENLKKKTKQNRILKIASFTETSKKRLFKTDNHKDVSSYAGIRKIRSSVIKNSNQVTTSPPNYNSNNDDDRFIPIPIKLRTSIVSE</sequence>
<gene>
    <name evidence="2" type="ORF">PYW07_012204</name>
</gene>
<organism evidence="2 3">
    <name type="scientific">Mythimna separata</name>
    <name type="common">Oriental armyworm</name>
    <name type="synonym">Pseudaletia separata</name>
    <dbReference type="NCBI Taxonomy" id="271217"/>
    <lineage>
        <taxon>Eukaryota</taxon>
        <taxon>Metazoa</taxon>
        <taxon>Ecdysozoa</taxon>
        <taxon>Arthropoda</taxon>
        <taxon>Hexapoda</taxon>
        <taxon>Insecta</taxon>
        <taxon>Pterygota</taxon>
        <taxon>Neoptera</taxon>
        <taxon>Endopterygota</taxon>
        <taxon>Lepidoptera</taxon>
        <taxon>Glossata</taxon>
        <taxon>Ditrysia</taxon>
        <taxon>Noctuoidea</taxon>
        <taxon>Noctuidae</taxon>
        <taxon>Noctuinae</taxon>
        <taxon>Hadenini</taxon>
        <taxon>Mythimna</taxon>
    </lineage>
</organism>
<feature type="transmembrane region" description="Helical" evidence="1">
    <location>
        <begin position="123"/>
        <end position="148"/>
    </location>
</feature>